<feature type="compositionally biased region" description="Low complexity" evidence="1">
    <location>
        <begin position="232"/>
        <end position="255"/>
    </location>
</feature>
<name>Q18848_CAEEL</name>
<dbReference type="KEGG" id="cel:CELE_C54G4.3"/>
<dbReference type="Bgee" id="WBGene00008313">
    <property type="expression patterns" value="Expressed in material anatomical entity and 2 other cell types or tissues"/>
</dbReference>
<organism evidence="2 3">
    <name type="scientific">Caenorhabditis elegans</name>
    <dbReference type="NCBI Taxonomy" id="6239"/>
    <lineage>
        <taxon>Eukaryota</taxon>
        <taxon>Metazoa</taxon>
        <taxon>Ecdysozoa</taxon>
        <taxon>Nematoda</taxon>
        <taxon>Chromadorea</taxon>
        <taxon>Rhabditida</taxon>
        <taxon>Rhabditina</taxon>
        <taxon>Rhabditomorpha</taxon>
        <taxon>Rhabditoidea</taxon>
        <taxon>Rhabditidae</taxon>
        <taxon>Peloderinae</taxon>
        <taxon>Caenorhabditis</taxon>
    </lineage>
</organism>
<dbReference type="CTD" id="183812"/>
<dbReference type="RefSeq" id="NP_492202.2">
    <property type="nucleotide sequence ID" value="NM_059801.3"/>
</dbReference>
<dbReference type="AGR" id="WB:WBGene00008313"/>
<gene>
    <name evidence="2 4" type="ORF">C54G4.3</name>
    <name evidence="2" type="ORF">CELE_C54G4.3</name>
</gene>
<proteinExistence type="predicted"/>
<dbReference type="HOGENOM" id="CLU_1074546_0_0_1"/>
<dbReference type="SMR" id="Q18848"/>
<evidence type="ECO:0000256" key="1">
    <source>
        <dbReference type="SAM" id="MobiDB-lite"/>
    </source>
</evidence>
<reference evidence="2 3" key="1">
    <citation type="journal article" date="1998" name="Science">
        <title>Genome sequence of the nematode C. elegans: a platform for investigating biology.</title>
        <authorList>
            <consortium name="The C. elegans sequencing consortium"/>
            <person name="Sulson J.E."/>
            <person name="Waterston R."/>
        </authorList>
    </citation>
    <scope>NUCLEOTIDE SEQUENCE [LARGE SCALE GENOMIC DNA]</scope>
    <source>
        <strain evidence="2 3">Bristol N2</strain>
    </source>
</reference>
<evidence type="ECO:0000313" key="3">
    <source>
        <dbReference type="Proteomes" id="UP000001940"/>
    </source>
</evidence>
<dbReference type="InParanoid" id="Q18848"/>
<dbReference type="FunCoup" id="Q18848">
    <property type="interactions" value="2"/>
</dbReference>
<accession>Q18848</accession>
<dbReference type="AlphaFoldDB" id="Q18848"/>
<dbReference type="PeptideAtlas" id="Q18848"/>
<sequence>MDVKHNSQKEMIERSLNATEKAIESIREGELVRRHTDLELRDMQISMNEDFDRIRGMMHELDEQIHKDRSGNSKWMNQKMEKAKATADQALASTLMVKDVQLLEKKVNILKESVVQVNKSFYKYEKDVDMNDLMDQVIDMVHRTEKKEQDALEAHATDEQAIGKAFRGAIEGLYGLKSSNSKVMEEAKLLAGEMRVFRDAASNKNFHTMISRIASNTATSGVPLKYSSGPESSFSTSAYTSFSKSANNSSMSGSN</sequence>
<dbReference type="OrthoDB" id="5818622at2759"/>
<dbReference type="GeneID" id="183812"/>
<keyword evidence="3" id="KW-1185">Reference proteome</keyword>
<evidence type="ECO:0000313" key="2">
    <source>
        <dbReference type="EMBL" id="CAA99816.2"/>
    </source>
</evidence>
<dbReference type="EMBL" id="BX284601">
    <property type="protein sequence ID" value="CAA99816.2"/>
    <property type="molecule type" value="Genomic_DNA"/>
</dbReference>
<dbReference type="Proteomes" id="UP000001940">
    <property type="component" value="Chromosome I"/>
</dbReference>
<protein>
    <submittedName>
        <fullName evidence="2">Methyl-accepting chemotaxis protein</fullName>
    </submittedName>
</protein>
<dbReference type="UCSC" id="C54G4.3">
    <property type="organism name" value="c. elegans"/>
</dbReference>
<dbReference type="PaxDb" id="6239-C54G4.3"/>
<dbReference type="IntAct" id="Q18848">
    <property type="interactions" value="1"/>
</dbReference>
<dbReference type="STRING" id="6239.C54G4.3.1"/>
<feature type="region of interest" description="Disordered" evidence="1">
    <location>
        <begin position="220"/>
        <end position="255"/>
    </location>
</feature>
<evidence type="ECO:0000313" key="4">
    <source>
        <dbReference type="WormBase" id="C54G4.3"/>
    </source>
</evidence>
<dbReference type="eggNOG" id="ENOG502THEW">
    <property type="taxonomic scope" value="Eukaryota"/>
</dbReference>
<dbReference type="WormBase" id="C54G4.3">
    <property type="protein sequence ID" value="CE42873"/>
    <property type="gene ID" value="WBGene00008313"/>
</dbReference>
<dbReference type="PhylomeDB" id="Q18848"/>